<accession>A0A1H6GYZ3</accession>
<dbReference type="OrthoDB" id="7363238at2"/>
<proteinExistence type="predicted"/>
<name>A0A1H6GYZ3_MAGFU</name>
<organism evidence="2 3">
    <name type="scientific">Magnetospirillum fulvum</name>
    <name type="common">Rhodospirillum fulvum</name>
    <dbReference type="NCBI Taxonomy" id="1082"/>
    <lineage>
        <taxon>Bacteria</taxon>
        <taxon>Pseudomonadati</taxon>
        <taxon>Pseudomonadota</taxon>
        <taxon>Alphaproteobacteria</taxon>
        <taxon>Rhodospirillales</taxon>
        <taxon>Rhodospirillaceae</taxon>
        <taxon>Magnetospirillum</taxon>
    </lineage>
</organism>
<reference evidence="3" key="1">
    <citation type="submission" date="2016-10" db="EMBL/GenBank/DDBJ databases">
        <authorList>
            <person name="Varghese N."/>
            <person name="Submissions S."/>
        </authorList>
    </citation>
    <scope>NUCLEOTIDE SEQUENCE [LARGE SCALE GENOMIC DNA]</scope>
    <source>
        <strain evidence="3">DSM 13234</strain>
    </source>
</reference>
<dbReference type="AlphaFoldDB" id="A0A1H6GYZ3"/>
<evidence type="ECO:0000313" key="3">
    <source>
        <dbReference type="Proteomes" id="UP000182983"/>
    </source>
</evidence>
<feature type="region of interest" description="Disordered" evidence="1">
    <location>
        <begin position="69"/>
        <end position="88"/>
    </location>
</feature>
<evidence type="ECO:0000313" key="2">
    <source>
        <dbReference type="EMBL" id="SEH28406.1"/>
    </source>
</evidence>
<dbReference type="EMBL" id="FNWO01000002">
    <property type="protein sequence ID" value="SEH28406.1"/>
    <property type="molecule type" value="Genomic_DNA"/>
</dbReference>
<protein>
    <submittedName>
        <fullName evidence="2">Uncharacterized protein</fullName>
    </submittedName>
</protein>
<feature type="compositionally biased region" description="Low complexity" evidence="1">
    <location>
        <begin position="72"/>
        <end position="88"/>
    </location>
</feature>
<evidence type="ECO:0000256" key="1">
    <source>
        <dbReference type="SAM" id="MobiDB-lite"/>
    </source>
</evidence>
<gene>
    <name evidence="2" type="ORF">SAMN04244559_00698</name>
</gene>
<dbReference type="Proteomes" id="UP000182983">
    <property type="component" value="Unassembled WGS sequence"/>
</dbReference>
<sequence>MHPVLLFATGLVTGIIGVRALKHSGKGEETLSALGHKTRHGLDQAKSGLRDATVSSLAAIEKSSANLRGKLAPAAPAAAEPPESGTAP</sequence>
<keyword evidence="3" id="KW-1185">Reference proteome</keyword>
<dbReference type="RefSeq" id="WP_074765573.1">
    <property type="nucleotide sequence ID" value="NZ_FNWO01000002.1"/>
</dbReference>